<dbReference type="GO" id="GO:0009307">
    <property type="term" value="P:DNA restriction-modification system"/>
    <property type="evidence" value="ECO:0007669"/>
    <property type="project" value="UniProtKB-KW"/>
</dbReference>
<dbReference type="KEGG" id="vg:65122135"/>
<keyword evidence="7" id="KW-0238">DNA-binding</keyword>
<dbReference type="Pfam" id="PF01555">
    <property type="entry name" value="N6_N4_Mtase"/>
    <property type="match status" value="1"/>
</dbReference>
<dbReference type="PANTHER" id="PTHR13370">
    <property type="entry name" value="RNA METHYLASE-RELATED"/>
    <property type="match status" value="1"/>
</dbReference>
<dbReference type="InterPro" id="IPR001091">
    <property type="entry name" value="RM_Methyltransferase"/>
</dbReference>
<reference evidence="10 11" key="1">
    <citation type="submission" date="2019-07" db="EMBL/GenBank/DDBJ databases">
        <authorList>
            <person name="Aull H.A."/>
            <person name="Stoner T.H."/>
            <person name="Garlena R.A."/>
            <person name="Russell D.A."/>
            <person name="Pope W.H."/>
            <person name="Jacobs-Sera D."/>
            <person name="Hatfull G.F."/>
        </authorList>
    </citation>
    <scope>NUCLEOTIDE SEQUENCE [LARGE SCALE GENOMIC DNA]</scope>
</reference>
<dbReference type="Proteomes" id="UP000326015">
    <property type="component" value="Segment"/>
</dbReference>
<dbReference type="SUPFAM" id="SSF53335">
    <property type="entry name" value="S-adenosyl-L-methionine-dependent methyltransferases"/>
    <property type="match status" value="1"/>
</dbReference>
<dbReference type="PRINTS" id="PR00508">
    <property type="entry name" value="S21N4MTFRASE"/>
</dbReference>
<evidence type="ECO:0000256" key="8">
    <source>
        <dbReference type="ARBA" id="ARBA00049120"/>
    </source>
</evidence>
<sequence>MTPYYQDDQVTLHHGDALAVARELPDGAANCIVTSPPYYGLRDYGAEGQYGLEESPAAYVETMRVLFAELRRVLADDGTLWLNLGDSYANGGADVPPKNLLGIPWRVAFALQDDGWIMRNAVIWRKPNAKPEPVTDRLSGCYEHVFLFSKSRKYWFDLDPIREPHSPISLRIQRQAREKPYEPGKAAAVGNYANRQPSGLGAGLRELTPGGRNPGDVWSISTQPFRGAHFAVYPVALPQRCILAGCKPGGTVLDPFNGSGTTGLAAQRTGRRYIGIDINREYLDLSLRTRLADSALNFEEPVP</sequence>
<dbReference type="Gene3D" id="3.40.50.150">
    <property type="entry name" value="Vaccinia Virus protein VP39"/>
    <property type="match status" value="1"/>
</dbReference>
<dbReference type="InterPro" id="IPR002941">
    <property type="entry name" value="DNA_methylase_N4/N6"/>
</dbReference>
<evidence type="ECO:0000256" key="3">
    <source>
        <dbReference type="ARBA" id="ARBA00022603"/>
    </source>
</evidence>
<comment type="catalytic activity">
    <reaction evidence="8">
        <text>a 2'-deoxycytidine in DNA + S-adenosyl-L-methionine = an N(4)-methyl-2'-deoxycytidine in DNA + S-adenosyl-L-homocysteine + H(+)</text>
        <dbReference type="Rhea" id="RHEA:16857"/>
        <dbReference type="Rhea" id="RHEA-COMP:11369"/>
        <dbReference type="Rhea" id="RHEA-COMP:13674"/>
        <dbReference type="ChEBI" id="CHEBI:15378"/>
        <dbReference type="ChEBI" id="CHEBI:57856"/>
        <dbReference type="ChEBI" id="CHEBI:59789"/>
        <dbReference type="ChEBI" id="CHEBI:85452"/>
        <dbReference type="ChEBI" id="CHEBI:137933"/>
        <dbReference type="EC" id="2.1.1.113"/>
    </reaction>
</comment>
<organism evidence="10 11">
    <name type="scientific">Mycobacterium phage Xula</name>
    <dbReference type="NCBI Taxonomy" id="2599884"/>
    <lineage>
        <taxon>Viruses</taxon>
        <taxon>Duplodnaviria</taxon>
        <taxon>Heunggongvirae</taxon>
        <taxon>Uroviricota</taxon>
        <taxon>Caudoviricetes</taxon>
        <taxon>Chebruvirinae</taxon>
        <taxon>Brujitavirus</taxon>
        <taxon>Brujitavirus xula</taxon>
    </lineage>
</organism>
<evidence type="ECO:0000256" key="5">
    <source>
        <dbReference type="ARBA" id="ARBA00022691"/>
    </source>
</evidence>
<keyword evidence="5" id="KW-0949">S-adenosyl-L-methionine</keyword>
<dbReference type="InterPro" id="IPR029063">
    <property type="entry name" value="SAM-dependent_MTases_sf"/>
</dbReference>
<evidence type="ECO:0000259" key="9">
    <source>
        <dbReference type="Pfam" id="PF01555"/>
    </source>
</evidence>
<protein>
    <recommendedName>
        <fullName evidence="2">site-specific DNA-methyltransferase (cytosine-N(4)-specific)</fullName>
        <ecNumber evidence="2">2.1.1.113</ecNumber>
    </recommendedName>
</protein>
<evidence type="ECO:0000256" key="1">
    <source>
        <dbReference type="ARBA" id="ARBA00010203"/>
    </source>
</evidence>
<dbReference type="GO" id="GO:0032259">
    <property type="term" value="P:methylation"/>
    <property type="evidence" value="ECO:0007669"/>
    <property type="project" value="UniProtKB-KW"/>
</dbReference>
<evidence type="ECO:0000256" key="6">
    <source>
        <dbReference type="ARBA" id="ARBA00022747"/>
    </source>
</evidence>
<accession>A0A5J6TKJ2</accession>
<keyword evidence="11" id="KW-1185">Reference proteome</keyword>
<keyword evidence="3 10" id="KW-0489">Methyltransferase</keyword>
<feature type="domain" description="DNA methylase N-4/N-6" evidence="9">
    <location>
        <begin position="30"/>
        <end position="286"/>
    </location>
</feature>
<dbReference type="RefSeq" id="YP_010104194.1">
    <property type="nucleotide sequence ID" value="NC_055815.1"/>
</dbReference>
<keyword evidence="6" id="KW-0680">Restriction system</keyword>
<keyword evidence="4" id="KW-0808">Transferase</keyword>
<dbReference type="PANTHER" id="PTHR13370:SF3">
    <property type="entry name" value="TRNA (GUANINE(10)-N2)-METHYLTRANSFERASE HOMOLOG"/>
    <property type="match status" value="1"/>
</dbReference>
<evidence type="ECO:0000256" key="7">
    <source>
        <dbReference type="ARBA" id="ARBA00023125"/>
    </source>
</evidence>
<evidence type="ECO:0000313" key="10">
    <source>
        <dbReference type="EMBL" id="QFG11126.1"/>
    </source>
</evidence>
<comment type="similarity">
    <text evidence="1">Belongs to the N(4)/N(6)-methyltransferase family. N(4) subfamily.</text>
</comment>
<evidence type="ECO:0000256" key="2">
    <source>
        <dbReference type="ARBA" id="ARBA00012185"/>
    </source>
</evidence>
<dbReference type="GO" id="GO:0009007">
    <property type="term" value="F:site-specific DNA-methyltransferase (adenine-specific) activity"/>
    <property type="evidence" value="ECO:0007669"/>
    <property type="project" value="TreeGrafter"/>
</dbReference>
<name>A0A5J6TKJ2_9CAUD</name>
<dbReference type="InterPro" id="IPR017985">
    <property type="entry name" value="MeTrfase_CN4_CS"/>
</dbReference>
<dbReference type="GeneID" id="65122135"/>
<dbReference type="GO" id="GO:0003677">
    <property type="term" value="F:DNA binding"/>
    <property type="evidence" value="ECO:0007669"/>
    <property type="project" value="UniProtKB-KW"/>
</dbReference>
<evidence type="ECO:0000256" key="4">
    <source>
        <dbReference type="ARBA" id="ARBA00022679"/>
    </source>
</evidence>
<dbReference type="EMBL" id="MN234195">
    <property type="protein sequence ID" value="QFG11126.1"/>
    <property type="molecule type" value="Genomic_DNA"/>
</dbReference>
<dbReference type="GO" id="GO:0008170">
    <property type="term" value="F:N-methyltransferase activity"/>
    <property type="evidence" value="ECO:0007669"/>
    <property type="project" value="InterPro"/>
</dbReference>
<dbReference type="EC" id="2.1.1.113" evidence="2"/>
<evidence type="ECO:0000313" key="11">
    <source>
        <dbReference type="Proteomes" id="UP000326015"/>
    </source>
</evidence>
<dbReference type="PROSITE" id="PS00093">
    <property type="entry name" value="N4_MTASE"/>
    <property type="match status" value="1"/>
</dbReference>
<proteinExistence type="inferred from homology"/>
<dbReference type="GO" id="GO:0015667">
    <property type="term" value="F:site-specific DNA-methyltransferase (cytosine-N4-specific) activity"/>
    <property type="evidence" value="ECO:0007669"/>
    <property type="project" value="UniProtKB-EC"/>
</dbReference>
<gene>
    <name evidence="10" type="primary">54</name>
    <name evidence="10" type="ORF">PBI_XULA_54</name>
</gene>